<evidence type="ECO:0000313" key="2">
    <source>
        <dbReference type="EMBL" id="PAD73952.1"/>
    </source>
</evidence>
<dbReference type="Proteomes" id="UP000215596">
    <property type="component" value="Unassembled WGS sequence"/>
</dbReference>
<name>A0A268ELF8_9BACL</name>
<accession>A0A268ELF8</accession>
<feature type="compositionally biased region" description="Basic and acidic residues" evidence="1">
    <location>
        <begin position="55"/>
        <end position="68"/>
    </location>
</feature>
<proteinExistence type="predicted"/>
<evidence type="ECO:0000256" key="1">
    <source>
        <dbReference type="SAM" id="MobiDB-lite"/>
    </source>
</evidence>
<gene>
    <name evidence="2" type="ORF">CHH67_19145</name>
</gene>
<reference evidence="2 3" key="1">
    <citation type="submission" date="2017-07" db="EMBL/GenBank/DDBJ databases">
        <title>Isolation and whole genome analysis of endospore-forming bacteria from heroin.</title>
        <authorList>
            <person name="Kalinowski J."/>
            <person name="Ahrens B."/>
            <person name="Al-Dilaimi A."/>
            <person name="Winkler A."/>
            <person name="Wibberg D."/>
            <person name="Schleenbecker U."/>
            <person name="Ruckert C."/>
            <person name="Wolfel R."/>
            <person name="Grass G."/>
        </authorList>
    </citation>
    <scope>NUCLEOTIDE SEQUENCE [LARGE SCALE GENOMIC DNA]</scope>
    <source>
        <strain evidence="2 3">7537-G1</strain>
    </source>
</reference>
<feature type="region of interest" description="Disordered" evidence="1">
    <location>
        <begin position="1"/>
        <end position="68"/>
    </location>
</feature>
<comment type="caution">
    <text evidence="2">The sequence shown here is derived from an EMBL/GenBank/DDBJ whole genome shotgun (WGS) entry which is preliminary data.</text>
</comment>
<dbReference type="RefSeq" id="WP_095266896.1">
    <property type="nucleotide sequence ID" value="NZ_NPBY01000061.1"/>
</dbReference>
<protein>
    <submittedName>
        <fullName evidence="2">Uncharacterized protein</fullName>
    </submittedName>
</protein>
<sequence>MGTSIPRRENELKGAPPSPVKKYKLSPEELEEIVGKPIPKSHTKPIGFDTKASNPKKEKDVNDVPKVNKEEYLALRAQGLSRGTAAKKLGTTIKSIEKYWLKRWDINGIAGEEEEIARYKEQRKATKKEDATPPADELKADLIATEPTAQEYAPQEPQQQEQYTIPYIPVQLTLEQANALKLVMQHKPADEIVLLHSQTIIITHEWWKEELEPLNDLTLDEMIRAVYQGYELAKKPEELLLQEFEQAEARVGADSAAVFRTGLQLAADIFGHKVQGVNA</sequence>
<evidence type="ECO:0000313" key="3">
    <source>
        <dbReference type="Proteomes" id="UP000215596"/>
    </source>
</evidence>
<dbReference type="OrthoDB" id="2674683at2"/>
<organism evidence="2 3">
    <name type="scientific">Paenibacillus campinasensis</name>
    <dbReference type="NCBI Taxonomy" id="66347"/>
    <lineage>
        <taxon>Bacteria</taxon>
        <taxon>Bacillati</taxon>
        <taxon>Bacillota</taxon>
        <taxon>Bacilli</taxon>
        <taxon>Bacillales</taxon>
        <taxon>Paenibacillaceae</taxon>
        <taxon>Paenibacillus</taxon>
    </lineage>
</organism>
<dbReference type="EMBL" id="NPBY01000061">
    <property type="protein sequence ID" value="PAD73952.1"/>
    <property type="molecule type" value="Genomic_DNA"/>
</dbReference>
<feature type="compositionally biased region" description="Basic and acidic residues" evidence="1">
    <location>
        <begin position="1"/>
        <end position="12"/>
    </location>
</feature>
<dbReference type="AlphaFoldDB" id="A0A268ELF8"/>